<dbReference type="GO" id="GO:0016020">
    <property type="term" value="C:membrane"/>
    <property type="evidence" value="ECO:0007669"/>
    <property type="project" value="UniProtKB-SubCell"/>
</dbReference>
<keyword evidence="4 6" id="KW-0472">Membrane</keyword>
<feature type="transmembrane region" description="Helical" evidence="6">
    <location>
        <begin position="69"/>
        <end position="90"/>
    </location>
</feature>
<dbReference type="InterPro" id="IPR011990">
    <property type="entry name" value="TPR-like_helical_dom_sf"/>
</dbReference>
<dbReference type="SUPFAM" id="SSF48452">
    <property type="entry name" value="TPR-like"/>
    <property type="match status" value="1"/>
</dbReference>
<feature type="transmembrane region" description="Helical" evidence="6">
    <location>
        <begin position="168"/>
        <end position="186"/>
    </location>
</feature>
<dbReference type="AlphaFoldDB" id="A0A1G2UFY6"/>
<feature type="transmembrane region" description="Helical" evidence="6">
    <location>
        <begin position="193"/>
        <end position="211"/>
    </location>
</feature>
<protein>
    <recommendedName>
        <fullName evidence="7">O-antigen ligase-related domain-containing protein</fullName>
    </recommendedName>
</protein>
<evidence type="ECO:0000259" key="7">
    <source>
        <dbReference type="Pfam" id="PF04932"/>
    </source>
</evidence>
<evidence type="ECO:0000313" key="9">
    <source>
        <dbReference type="Proteomes" id="UP000177096"/>
    </source>
</evidence>
<feature type="transmembrane region" description="Helical" evidence="6">
    <location>
        <begin position="246"/>
        <end position="262"/>
    </location>
</feature>
<dbReference type="InterPro" id="IPR051533">
    <property type="entry name" value="WaaL-like"/>
</dbReference>
<feature type="transmembrane region" description="Helical" evidence="6">
    <location>
        <begin position="217"/>
        <end position="234"/>
    </location>
</feature>
<evidence type="ECO:0000256" key="2">
    <source>
        <dbReference type="ARBA" id="ARBA00022692"/>
    </source>
</evidence>
<dbReference type="PROSITE" id="PS50005">
    <property type="entry name" value="TPR"/>
    <property type="match status" value="1"/>
</dbReference>
<dbReference type="Pfam" id="PF04932">
    <property type="entry name" value="Wzy_C"/>
    <property type="match status" value="1"/>
</dbReference>
<feature type="transmembrane region" description="Helical" evidence="6">
    <location>
        <begin position="9"/>
        <end position="32"/>
    </location>
</feature>
<keyword evidence="5" id="KW-0802">TPR repeat</keyword>
<dbReference type="PANTHER" id="PTHR37422:SF13">
    <property type="entry name" value="LIPOPOLYSACCHARIDE BIOSYNTHESIS PROTEIN PA4999-RELATED"/>
    <property type="match status" value="1"/>
</dbReference>
<feature type="domain" description="O-antigen ligase-related" evidence="7">
    <location>
        <begin position="201"/>
        <end position="356"/>
    </location>
</feature>
<feature type="transmembrane region" description="Helical" evidence="6">
    <location>
        <begin position="38"/>
        <end position="57"/>
    </location>
</feature>
<feature type="transmembrane region" description="Helical" evidence="6">
    <location>
        <begin position="102"/>
        <end position="121"/>
    </location>
</feature>
<feature type="transmembrane region" description="Helical" evidence="6">
    <location>
        <begin position="128"/>
        <end position="148"/>
    </location>
</feature>
<evidence type="ECO:0000256" key="1">
    <source>
        <dbReference type="ARBA" id="ARBA00004141"/>
    </source>
</evidence>
<feature type="transmembrane region" description="Helical" evidence="6">
    <location>
        <begin position="343"/>
        <end position="367"/>
    </location>
</feature>
<dbReference type="Gene3D" id="1.25.40.10">
    <property type="entry name" value="Tetratricopeptide repeat domain"/>
    <property type="match status" value="1"/>
</dbReference>
<dbReference type="InterPro" id="IPR019734">
    <property type="entry name" value="TPR_rpt"/>
</dbReference>
<dbReference type="InterPro" id="IPR007016">
    <property type="entry name" value="O-antigen_ligase-rel_domated"/>
</dbReference>
<comment type="caution">
    <text evidence="8">The sequence shown here is derived from an EMBL/GenBank/DDBJ whole genome shotgun (WGS) entry which is preliminary data.</text>
</comment>
<reference evidence="8 9" key="1">
    <citation type="journal article" date="2016" name="Nat. Commun.">
        <title>Thousands of microbial genomes shed light on interconnected biogeochemical processes in an aquifer system.</title>
        <authorList>
            <person name="Anantharaman K."/>
            <person name="Brown C.T."/>
            <person name="Hug L.A."/>
            <person name="Sharon I."/>
            <person name="Castelle C.J."/>
            <person name="Probst A.J."/>
            <person name="Thomas B.C."/>
            <person name="Singh A."/>
            <person name="Wilkins M.J."/>
            <person name="Karaoz U."/>
            <person name="Brodie E.L."/>
            <person name="Williams K.H."/>
            <person name="Hubbard S.S."/>
            <person name="Banfield J.F."/>
        </authorList>
    </citation>
    <scope>NUCLEOTIDE SEQUENCE [LARGE SCALE GENOMIC DNA]</scope>
</reference>
<organism evidence="8 9">
    <name type="scientific">Candidatus Zambryskibacteria bacterium RIFCSPLOWO2_02_FULL_39_14</name>
    <dbReference type="NCBI Taxonomy" id="1802769"/>
    <lineage>
        <taxon>Bacteria</taxon>
        <taxon>Candidatus Zambryskiibacteriota</taxon>
    </lineage>
</organism>
<evidence type="ECO:0000256" key="6">
    <source>
        <dbReference type="SAM" id="Phobius"/>
    </source>
</evidence>
<feature type="transmembrane region" description="Helical" evidence="6">
    <location>
        <begin position="434"/>
        <end position="450"/>
    </location>
</feature>
<keyword evidence="3 6" id="KW-1133">Transmembrane helix</keyword>
<dbReference type="EMBL" id="MHWM01000027">
    <property type="protein sequence ID" value="OHB08349.1"/>
    <property type="molecule type" value="Genomic_DNA"/>
</dbReference>
<evidence type="ECO:0000256" key="3">
    <source>
        <dbReference type="ARBA" id="ARBA00022989"/>
    </source>
</evidence>
<gene>
    <name evidence="8" type="ORF">A3I86_01105</name>
</gene>
<evidence type="ECO:0000256" key="5">
    <source>
        <dbReference type="PROSITE-ProRule" id="PRU00339"/>
    </source>
</evidence>
<name>A0A1G2UFY6_9BACT</name>
<dbReference type="Proteomes" id="UP000177096">
    <property type="component" value="Unassembled WGS sequence"/>
</dbReference>
<dbReference type="PANTHER" id="PTHR37422">
    <property type="entry name" value="TEICHURONIC ACID BIOSYNTHESIS PROTEIN TUAE"/>
    <property type="match status" value="1"/>
</dbReference>
<accession>A0A1G2UFY6</accession>
<comment type="subcellular location">
    <subcellularLocation>
        <location evidence="1">Membrane</location>
        <topology evidence="1">Multi-pass membrane protein</topology>
    </subcellularLocation>
</comment>
<sequence>MSTRYLKYVIFTGLFLVPFVPFLVSSSFFFPFITTKVFAWRIIVEIIFVAWLSLALVDTEYRPRKSVILYSVLGFLIAIGLADLFGVAPLKSFWSNFERMEGFISLLHLGMFFVVISSFFREIDWKRWWNTSLVASFIMVLYCVLQIIGLKTINQGGVRVDGTFGNAIYLAVYMLFHIFIAMLFMWREWQNTLLRWVYGLLIFLQIFILYYTATRGAILGLIGGLFVVAILNINNRESVPARKMSITLLISLIILIGVFFSIKNTEFVSKSPVLSRFSSLTTEELKNQGRYFVWPMAIEGWKENPILGWGQENFSYVFQKYYTPDMVHLEPWFDRAHNIFLDWLVVGGLIGLLAYLSLYIVLLYLIWWRNIVFSYTEKSIITGLIAAYFFHNFFVFDHLISYILFFSLLAYVHYLSSDSFSWQRSMTLTRVRNIVLPAFTILLVFSLYFVNIKPIITNINIIEALKIIQESGDIKIVIESLKKAYNTASLGKTEVVEQLASNSVAVLTSDISMEEKNTFFAFARDAVINQEKDKNIERDARYQLMAGSFLATTSILDEALVHLGKARELMPGKQQIYFEIGSAYINKKEPLIALETFKEAYELLPTYSEAKLIYLAGAIYANDKVVENEMISQLSEKELVFDDRIINAYYTNGRVNMVMKLLEDRIRLDPVNADTYRDFLKEFAN</sequence>
<proteinExistence type="predicted"/>
<evidence type="ECO:0000313" key="8">
    <source>
        <dbReference type="EMBL" id="OHB08349.1"/>
    </source>
</evidence>
<evidence type="ECO:0000256" key="4">
    <source>
        <dbReference type="ARBA" id="ARBA00023136"/>
    </source>
</evidence>
<keyword evidence="2 6" id="KW-0812">Transmembrane</keyword>
<feature type="repeat" description="TPR" evidence="5">
    <location>
        <begin position="574"/>
        <end position="607"/>
    </location>
</feature>